<protein>
    <submittedName>
        <fullName evidence="1">Uncharacterized protein</fullName>
    </submittedName>
</protein>
<accession>A0A370CE01</accession>
<dbReference type="AlphaFoldDB" id="A0A370CE01"/>
<dbReference type="VEuPathDB" id="FungiDB:M747DRAFT_136511"/>
<dbReference type="EMBL" id="KZ851903">
    <property type="protein sequence ID" value="RDH24022.1"/>
    <property type="molecule type" value="Genomic_DNA"/>
</dbReference>
<sequence>MSRDQSASLFSFVFPACGYQILKILEQDTKNICRLYEHREETDGGHLTSMLAIEPQLGRACHGWKAKLRAVSHEHKAIAHSAGESAFSYTGHG</sequence>
<reference evidence="1 2" key="1">
    <citation type="submission" date="2018-07" db="EMBL/GenBank/DDBJ databases">
        <title>Section-level genome sequencing of Aspergillus section Nigri to investigate inter- and intra-species variation.</title>
        <authorList>
            <consortium name="DOE Joint Genome Institute"/>
            <person name="Vesth T.C."/>
            <person name="Nybo J.L."/>
            <person name="Theobald S."/>
            <person name="Frisvad J.C."/>
            <person name="Larsen T.O."/>
            <person name="Nielsen K.F."/>
            <person name="Hoof J.B."/>
            <person name="Brandl J."/>
            <person name="Salamov A."/>
            <person name="Riley R."/>
            <person name="Gladden J.M."/>
            <person name="Phatale P."/>
            <person name="Nielsen M.T."/>
            <person name="Lyhne E.K."/>
            <person name="Kogle M.E."/>
            <person name="Strasser K."/>
            <person name="McDonnell E."/>
            <person name="Barry K."/>
            <person name="Clum A."/>
            <person name="Chen C."/>
            <person name="Nolan M."/>
            <person name="Sandor L."/>
            <person name="Kuo A."/>
            <person name="Lipzen A."/>
            <person name="Hainaut M."/>
            <person name="Drula E."/>
            <person name="Tsang A."/>
            <person name="Magnuson J.K."/>
            <person name="Henrissat B."/>
            <person name="Wiebenga A."/>
            <person name="Simmons B.A."/>
            <person name="Makela M.R."/>
            <person name="De vries R.P."/>
            <person name="Grigoriev I.V."/>
            <person name="Mortensen U.H."/>
            <person name="Baker S.E."/>
            <person name="Andersen M.R."/>
        </authorList>
    </citation>
    <scope>NUCLEOTIDE SEQUENCE [LARGE SCALE GENOMIC DNA]</scope>
    <source>
        <strain evidence="1 2">ATCC 13496</strain>
    </source>
</reference>
<evidence type="ECO:0000313" key="2">
    <source>
        <dbReference type="Proteomes" id="UP000253845"/>
    </source>
</evidence>
<name>A0A370CE01_ASPNG</name>
<proteinExistence type="predicted"/>
<organism evidence="1 2">
    <name type="scientific">Aspergillus niger ATCC 13496</name>
    <dbReference type="NCBI Taxonomy" id="1353008"/>
    <lineage>
        <taxon>Eukaryota</taxon>
        <taxon>Fungi</taxon>
        <taxon>Dikarya</taxon>
        <taxon>Ascomycota</taxon>
        <taxon>Pezizomycotina</taxon>
        <taxon>Eurotiomycetes</taxon>
        <taxon>Eurotiomycetidae</taxon>
        <taxon>Eurotiales</taxon>
        <taxon>Aspergillaceae</taxon>
        <taxon>Aspergillus</taxon>
        <taxon>Aspergillus subgen. Circumdati</taxon>
    </lineage>
</organism>
<gene>
    <name evidence="1" type="ORF">M747DRAFT_136511</name>
</gene>
<evidence type="ECO:0000313" key="1">
    <source>
        <dbReference type="EMBL" id="RDH24022.1"/>
    </source>
</evidence>
<dbReference type="Proteomes" id="UP000253845">
    <property type="component" value="Unassembled WGS sequence"/>
</dbReference>